<evidence type="ECO:0000313" key="3">
    <source>
        <dbReference type="Proteomes" id="UP000051223"/>
    </source>
</evidence>
<comment type="caution">
    <text evidence="2">The sequence shown here is derived from an EMBL/GenBank/DDBJ whole genome shotgun (WGS) entry which is preliminary data.</text>
</comment>
<keyword evidence="3" id="KW-1185">Reference proteome</keyword>
<feature type="domain" description="Beta-lactamase-related" evidence="1">
    <location>
        <begin position="13"/>
        <end position="301"/>
    </location>
</feature>
<protein>
    <submittedName>
        <fullName evidence="2">Penicillin-binding protein</fullName>
    </submittedName>
</protein>
<dbReference type="OrthoDB" id="2151402at2"/>
<dbReference type="RefSeq" id="WP_025080963.1">
    <property type="nucleotide sequence ID" value="NZ_AZGI01000045.1"/>
</dbReference>
<accession>A0A0R1YFY1</accession>
<dbReference type="PATRIC" id="fig|1423754.3.peg.1220"/>
<dbReference type="Proteomes" id="UP000051223">
    <property type="component" value="Unassembled WGS sequence"/>
</dbReference>
<dbReference type="PANTHER" id="PTHR46825:SF9">
    <property type="entry name" value="BETA-LACTAMASE-RELATED DOMAIN-CONTAINING PROTEIN"/>
    <property type="match status" value="1"/>
</dbReference>
<dbReference type="Gene3D" id="3.40.710.10">
    <property type="entry name" value="DD-peptidase/beta-lactamase superfamily"/>
    <property type="match status" value="1"/>
</dbReference>
<evidence type="ECO:0000259" key="1">
    <source>
        <dbReference type="Pfam" id="PF00144"/>
    </source>
</evidence>
<dbReference type="Pfam" id="PF00144">
    <property type="entry name" value="Beta-lactamase"/>
    <property type="match status" value="1"/>
</dbReference>
<dbReference type="eggNOG" id="COG1680">
    <property type="taxonomic scope" value="Bacteria"/>
</dbReference>
<dbReference type="STRING" id="1423754.FC39_GL001186"/>
<gene>
    <name evidence="2" type="ORF">FC39_GL001186</name>
</gene>
<sequence>MRHAINRLGVKGSVLVIKHGRPWLDYATANKADTSYLINSVQKSMTATMVMREVQKGKLSLDDRLSEYFPDITGAQDVKIRNLINMTSGLDLAQGEKLGTKHFVSDEDNLEADINKTVYNPKMLGKWHYTAVNYVYLCGILSKIEKKSYEKLFKQTYIDPLNLKHTEFLWSNEKELHDSHWVPGYQKHNGKYKRVHHAKAVRDAHNELGAGSIVMSNADLAKTISAMLGGNLLTDQSRSILFKGEKPKYYNGGFYNLQDYKVANGAGAGYYTFLRSTNNGKEMIIIQSNRTKKGVFFKTRNKVNQIMAVMLNLEDAESLGL</sequence>
<dbReference type="InterPro" id="IPR050491">
    <property type="entry name" value="AmpC-like"/>
</dbReference>
<name>A0A0R1YFY1_9LACO</name>
<dbReference type="AlphaFoldDB" id="A0A0R1YFY1"/>
<dbReference type="InterPro" id="IPR001466">
    <property type="entry name" value="Beta-lactam-related"/>
</dbReference>
<dbReference type="InterPro" id="IPR012338">
    <property type="entry name" value="Beta-lactam/transpept-like"/>
</dbReference>
<dbReference type="PANTHER" id="PTHR46825">
    <property type="entry name" value="D-ALANYL-D-ALANINE-CARBOXYPEPTIDASE/ENDOPEPTIDASE AMPH"/>
    <property type="match status" value="1"/>
</dbReference>
<proteinExistence type="predicted"/>
<evidence type="ECO:0000313" key="2">
    <source>
        <dbReference type="EMBL" id="KRM38843.1"/>
    </source>
</evidence>
<organism evidence="2 3">
    <name type="scientific">Lactobacillus hamsteri DSM 5661 = JCM 6256</name>
    <dbReference type="NCBI Taxonomy" id="1423754"/>
    <lineage>
        <taxon>Bacteria</taxon>
        <taxon>Bacillati</taxon>
        <taxon>Bacillota</taxon>
        <taxon>Bacilli</taxon>
        <taxon>Lactobacillales</taxon>
        <taxon>Lactobacillaceae</taxon>
        <taxon>Lactobacillus</taxon>
    </lineage>
</organism>
<dbReference type="EMBL" id="AZGI01000045">
    <property type="protein sequence ID" value="KRM38843.1"/>
    <property type="molecule type" value="Genomic_DNA"/>
</dbReference>
<dbReference type="SUPFAM" id="SSF56601">
    <property type="entry name" value="beta-lactamase/transpeptidase-like"/>
    <property type="match status" value="1"/>
</dbReference>
<reference evidence="2 3" key="1">
    <citation type="journal article" date="2015" name="Genome Announc.">
        <title>Expanding the biotechnology potential of lactobacilli through comparative genomics of 213 strains and associated genera.</title>
        <authorList>
            <person name="Sun Z."/>
            <person name="Harris H.M."/>
            <person name="McCann A."/>
            <person name="Guo C."/>
            <person name="Argimon S."/>
            <person name="Zhang W."/>
            <person name="Yang X."/>
            <person name="Jeffery I.B."/>
            <person name="Cooney J.C."/>
            <person name="Kagawa T.F."/>
            <person name="Liu W."/>
            <person name="Song Y."/>
            <person name="Salvetti E."/>
            <person name="Wrobel A."/>
            <person name="Rasinkangas P."/>
            <person name="Parkhill J."/>
            <person name="Rea M.C."/>
            <person name="O'Sullivan O."/>
            <person name="Ritari J."/>
            <person name="Douillard F.P."/>
            <person name="Paul Ross R."/>
            <person name="Yang R."/>
            <person name="Briner A.E."/>
            <person name="Felis G.E."/>
            <person name="de Vos W.M."/>
            <person name="Barrangou R."/>
            <person name="Klaenhammer T.R."/>
            <person name="Caufield P.W."/>
            <person name="Cui Y."/>
            <person name="Zhang H."/>
            <person name="O'Toole P.W."/>
        </authorList>
    </citation>
    <scope>NUCLEOTIDE SEQUENCE [LARGE SCALE GENOMIC DNA]</scope>
    <source>
        <strain evidence="2 3">DSM 5661</strain>
    </source>
</reference>